<dbReference type="EMBL" id="JATAAI010000004">
    <property type="protein sequence ID" value="KAK1746572.1"/>
    <property type="molecule type" value="Genomic_DNA"/>
</dbReference>
<keyword evidence="8" id="KW-1133">Transmembrane helix</keyword>
<evidence type="ECO:0000256" key="2">
    <source>
        <dbReference type="ARBA" id="ARBA00022670"/>
    </source>
</evidence>
<feature type="region of interest" description="Disordered" evidence="7">
    <location>
        <begin position="34"/>
        <end position="54"/>
    </location>
</feature>
<evidence type="ECO:0000256" key="5">
    <source>
        <dbReference type="HAMAP-Rule" id="MF_03174"/>
    </source>
</evidence>
<comment type="function">
    <text evidence="6">Cotranslationally removes the N-terminal methionine from nascent proteins. The N-terminal methionine is often cleaved when the second residue in the primary sequence is small and uncharged (Met-Ala-, Cys, Gly, Pro, Ser, Thr, or Val).</text>
</comment>
<evidence type="ECO:0000256" key="3">
    <source>
        <dbReference type="ARBA" id="ARBA00022723"/>
    </source>
</evidence>
<evidence type="ECO:0000256" key="8">
    <source>
        <dbReference type="SAM" id="Phobius"/>
    </source>
</evidence>
<evidence type="ECO:0000313" key="12">
    <source>
        <dbReference type="EMBL" id="KAK1746572.1"/>
    </source>
</evidence>
<dbReference type="PROSITE" id="PS00680">
    <property type="entry name" value="MAP_1"/>
    <property type="match status" value="1"/>
</dbReference>
<dbReference type="GO" id="GO:0070006">
    <property type="term" value="F:metalloaminopeptidase activity"/>
    <property type="evidence" value="ECO:0007669"/>
    <property type="project" value="UniProtKB-UniRule"/>
</dbReference>
<dbReference type="EC" id="3.4.11.18" evidence="6"/>
<feature type="binding site" evidence="5">
    <location>
        <position position="191"/>
    </location>
    <ligand>
        <name>substrate</name>
    </ligand>
</feature>
<dbReference type="HAMAP" id="MF_01974">
    <property type="entry name" value="MetAP_1"/>
    <property type="match status" value="1"/>
</dbReference>
<dbReference type="NCBIfam" id="TIGR00500">
    <property type="entry name" value="met_pdase_I"/>
    <property type="match status" value="1"/>
</dbReference>
<dbReference type="InterPro" id="IPR005069">
    <property type="entry name" value="Nucl-diP-sugar_transferase"/>
</dbReference>
<feature type="binding site" evidence="5">
    <location>
        <position position="349"/>
    </location>
    <ligand>
        <name>a divalent metal cation</name>
        <dbReference type="ChEBI" id="CHEBI:60240"/>
        <label>1</label>
    </ligand>
</feature>
<comment type="similarity">
    <text evidence="5">Belongs to the peptidase M24A family. Methionine aminopeptidase type 1 subfamily.</text>
</comment>
<sequence>MTKFTLTTLGAILAFLSTTNGFVIPSTIRGETALSMNKKKTKPRKSGGGGGGFAKKATAINIKTKKKAANPDFTYAGSIRPFPQSPTRIVDPAAVLSIPDYAIDGVPKKRGSAYEIEIKTPEEIEKMRKSGRCAREVLDIAGRLVKAGVTTDEIDAAVHAACVERGAYPSPLNYRNFPKSCCTSVNEVICHGIPDERPLEDGDIVNIDITVYLDGYHGDCSEMFCVGGKDAIDEKGIKLLQTTYDCWVKSMELVKPGVNYNVIGKTIEDYIKAEGFSTVRSFCGHGIGSVFHTAPNIFHYTVNQDLQEMQVGHVYTIEPMICEGFADPYMWQDDWTATTADGGRSAQFEHTLLVTEDGVEALTGKIETSPLQFWEEESAIRKGIWLGTTPTPQLNYFDAPTSHLTSKPSKAKSKMPLHKYCTRVLHMVSIRNGSSYRGGSRSPLWLAYLPQIVMLFLVATTCFYSGILVGMKMNAAPSEQSRSTTLSVDEVEAEVLRRLKLQQKEIFEKMPEEEAKRYGDRAFTQMMYAKIVTVQLINRMGYDVLFQDVDLVWYKNPLPFFHDKENPSHNFDILFQDDGARSLRYAPYSANTGFYYVRNNDKTKFLFRSLLFLGDMVLSMTSHQQALAALLDEHSSLTGLRVKTLSGSEFPGGYHYHRKKEIDFMRDIATGKHIPYLLHMSWTTNKANKLLFLKQMGLWYTSEGCESGGAVDLAKDSSGTSLQQKCCSAEALISCHYRDKPSTHACNGQGKNIDVKGKPFW</sequence>
<dbReference type="GO" id="GO:0005829">
    <property type="term" value="C:cytosol"/>
    <property type="evidence" value="ECO:0007669"/>
    <property type="project" value="TreeGrafter"/>
</dbReference>
<dbReference type="Pfam" id="PF03407">
    <property type="entry name" value="Nucleotid_trans"/>
    <property type="match status" value="1"/>
</dbReference>
<protein>
    <recommendedName>
        <fullName evidence="6">Methionine aminopeptidase</fullName>
        <ecNumber evidence="6">3.4.11.18</ecNumber>
    </recommendedName>
</protein>
<feature type="domain" description="Peptidase M24" evidence="10">
    <location>
        <begin position="125"/>
        <end position="356"/>
    </location>
</feature>
<feature type="domain" description="Nucleotide-diphospho-sugar transferase" evidence="11">
    <location>
        <begin position="494"/>
        <end position="692"/>
    </location>
</feature>
<proteinExistence type="inferred from homology"/>
<dbReference type="AlphaFoldDB" id="A0AAD8YJS5"/>
<evidence type="ECO:0000313" key="13">
    <source>
        <dbReference type="Proteomes" id="UP001224775"/>
    </source>
</evidence>
<comment type="caution">
    <text evidence="12">The sequence shown here is derived from an EMBL/GenBank/DDBJ whole genome shotgun (WGS) entry which is preliminary data.</text>
</comment>
<organism evidence="12 13">
    <name type="scientific">Skeletonema marinoi</name>
    <dbReference type="NCBI Taxonomy" id="267567"/>
    <lineage>
        <taxon>Eukaryota</taxon>
        <taxon>Sar</taxon>
        <taxon>Stramenopiles</taxon>
        <taxon>Ochrophyta</taxon>
        <taxon>Bacillariophyta</taxon>
        <taxon>Coscinodiscophyceae</taxon>
        <taxon>Thalassiosirophycidae</taxon>
        <taxon>Thalassiosirales</taxon>
        <taxon>Skeletonemataceae</taxon>
        <taxon>Skeletonema</taxon>
        <taxon>Skeletonema marinoi-dohrnii complex</taxon>
    </lineage>
</organism>
<feature type="binding site" evidence="5">
    <location>
        <position position="219"/>
    </location>
    <ligand>
        <name>a divalent metal cation</name>
        <dbReference type="ChEBI" id="CHEBI:60240"/>
        <label>2</label>
        <note>catalytic</note>
    </ligand>
</feature>
<evidence type="ECO:0000256" key="7">
    <source>
        <dbReference type="SAM" id="MobiDB-lite"/>
    </source>
</evidence>
<dbReference type="CDD" id="cd01086">
    <property type="entry name" value="MetAP1"/>
    <property type="match status" value="1"/>
</dbReference>
<dbReference type="GO" id="GO:0006508">
    <property type="term" value="P:proteolysis"/>
    <property type="evidence" value="ECO:0007669"/>
    <property type="project" value="UniProtKB-KW"/>
</dbReference>
<feature type="chain" id="PRO_5042242854" description="Methionine aminopeptidase" evidence="9">
    <location>
        <begin position="22"/>
        <end position="761"/>
    </location>
</feature>
<reference evidence="12" key="1">
    <citation type="submission" date="2023-06" db="EMBL/GenBank/DDBJ databases">
        <title>Survivors Of The Sea: Transcriptome response of Skeletonema marinoi to long-term dormancy.</title>
        <authorList>
            <person name="Pinder M.I.M."/>
            <person name="Kourtchenko O."/>
            <person name="Robertson E.K."/>
            <person name="Larsson T."/>
            <person name="Maumus F."/>
            <person name="Osuna-Cruz C.M."/>
            <person name="Vancaester E."/>
            <person name="Stenow R."/>
            <person name="Vandepoele K."/>
            <person name="Ploug H."/>
            <person name="Bruchert V."/>
            <person name="Godhe A."/>
            <person name="Topel M."/>
        </authorList>
    </citation>
    <scope>NUCLEOTIDE SEQUENCE</scope>
    <source>
        <strain evidence="12">R05AC</strain>
    </source>
</reference>
<dbReference type="GO" id="GO:0004239">
    <property type="term" value="F:initiator methionyl aminopeptidase activity"/>
    <property type="evidence" value="ECO:0007669"/>
    <property type="project" value="UniProtKB-UniRule"/>
</dbReference>
<feature type="binding site" evidence="5">
    <location>
        <position position="208"/>
    </location>
    <ligand>
        <name>a divalent metal cation</name>
        <dbReference type="ChEBI" id="CHEBI:60240"/>
        <label>1</label>
    </ligand>
</feature>
<evidence type="ECO:0000259" key="10">
    <source>
        <dbReference type="Pfam" id="PF00557"/>
    </source>
</evidence>
<feature type="binding site" evidence="5">
    <location>
        <position position="349"/>
    </location>
    <ligand>
        <name>a divalent metal cation</name>
        <dbReference type="ChEBI" id="CHEBI:60240"/>
        <label>2</label>
        <note>catalytic</note>
    </ligand>
</feature>
<feature type="transmembrane region" description="Helical" evidence="8">
    <location>
        <begin position="445"/>
        <end position="469"/>
    </location>
</feature>
<feature type="binding site" evidence="5">
    <location>
        <position position="318"/>
    </location>
    <ligand>
        <name>a divalent metal cation</name>
        <dbReference type="ChEBI" id="CHEBI:60240"/>
        <label>2</label>
        <note>catalytic</note>
    </ligand>
</feature>
<dbReference type="Proteomes" id="UP001224775">
    <property type="component" value="Unassembled WGS sequence"/>
</dbReference>
<comment type="catalytic activity">
    <reaction evidence="5 6">
        <text>Release of N-terminal amino acids, preferentially methionine, from peptides and arylamides.</text>
        <dbReference type="EC" id="3.4.11.18"/>
    </reaction>
</comment>
<keyword evidence="4 5" id="KW-0378">Hydrolase</keyword>
<keyword evidence="2 5" id="KW-0645">Protease</keyword>
<keyword evidence="9" id="KW-0732">Signal</keyword>
<evidence type="ECO:0000256" key="6">
    <source>
        <dbReference type="RuleBase" id="RU003653"/>
    </source>
</evidence>
<gene>
    <name evidence="12" type="ORF">QTG54_003179</name>
</gene>
<accession>A0AAD8YJS5</accession>
<dbReference type="InterPro" id="IPR002467">
    <property type="entry name" value="Pept_M24A_MAP1"/>
</dbReference>
<keyword evidence="1 5" id="KW-0031">Aminopeptidase</keyword>
<keyword evidence="8" id="KW-0472">Membrane</keyword>
<evidence type="ECO:0000259" key="11">
    <source>
        <dbReference type="Pfam" id="PF03407"/>
    </source>
</evidence>
<dbReference type="InterPro" id="IPR001714">
    <property type="entry name" value="Pept_M24_MAP"/>
</dbReference>
<dbReference type="Gene3D" id="3.90.230.10">
    <property type="entry name" value="Creatinase/methionine aminopeptidase superfamily"/>
    <property type="match status" value="1"/>
</dbReference>
<dbReference type="InterPro" id="IPR036005">
    <property type="entry name" value="Creatinase/aminopeptidase-like"/>
</dbReference>
<name>A0AAD8YJS5_9STRA</name>
<dbReference type="Pfam" id="PF00557">
    <property type="entry name" value="Peptidase_M24"/>
    <property type="match status" value="1"/>
</dbReference>
<keyword evidence="3 5" id="KW-0479">Metal-binding</keyword>
<feature type="binding site" evidence="5">
    <location>
        <position position="292"/>
    </location>
    <ligand>
        <name>substrate</name>
    </ligand>
</feature>
<evidence type="ECO:0000256" key="1">
    <source>
        <dbReference type="ARBA" id="ARBA00022438"/>
    </source>
</evidence>
<evidence type="ECO:0000256" key="4">
    <source>
        <dbReference type="ARBA" id="ARBA00022801"/>
    </source>
</evidence>
<dbReference type="GO" id="GO:0046872">
    <property type="term" value="F:metal ion binding"/>
    <property type="evidence" value="ECO:0007669"/>
    <property type="project" value="UniProtKB-UniRule"/>
</dbReference>
<dbReference type="InterPro" id="IPR000994">
    <property type="entry name" value="Pept_M24"/>
</dbReference>
<dbReference type="SUPFAM" id="SSF55920">
    <property type="entry name" value="Creatinase/aminopeptidase"/>
    <property type="match status" value="1"/>
</dbReference>
<feature type="signal peptide" evidence="9">
    <location>
        <begin position="1"/>
        <end position="21"/>
    </location>
</feature>
<dbReference type="PRINTS" id="PR00599">
    <property type="entry name" value="MAPEPTIDASE"/>
</dbReference>
<feature type="binding site" evidence="5">
    <location>
        <position position="219"/>
    </location>
    <ligand>
        <name>a divalent metal cation</name>
        <dbReference type="ChEBI" id="CHEBI:60240"/>
        <label>1</label>
    </ligand>
</feature>
<dbReference type="PANTHER" id="PTHR43330:SF7">
    <property type="entry name" value="METHIONINE AMINOPEPTIDASE 1"/>
    <property type="match status" value="1"/>
</dbReference>
<feature type="binding site" evidence="5">
    <location>
        <position position="285"/>
    </location>
    <ligand>
        <name>a divalent metal cation</name>
        <dbReference type="ChEBI" id="CHEBI:60240"/>
        <label>2</label>
        <note>catalytic</note>
    </ligand>
</feature>
<keyword evidence="8" id="KW-0812">Transmembrane</keyword>
<comment type="cofactor">
    <cofactor evidence="5">
        <name>Co(2+)</name>
        <dbReference type="ChEBI" id="CHEBI:48828"/>
    </cofactor>
    <cofactor evidence="5">
        <name>Zn(2+)</name>
        <dbReference type="ChEBI" id="CHEBI:29105"/>
    </cofactor>
    <cofactor evidence="5">
        <name>Mn(2+)</name>
        <dbReference type="ChEBI" id="CHEBI:29035"/>
    </cofactor>
    <cofactor evidence="5">
        <name>Fe(2+)</name>
        <dbReference type="ChEBI" id="CHEBI:29033"/>
    </cofactor>
    <text evidence="5">Binds 2 divalent metal cations per subunit. Has a high-affinity and a low affinity metal-binding site. The true nature of the physiological cofactor is under debate. The enzyme is active with cobalt, zinc, manganese or divalent iron ions. Most likely, methionine aminopeptidases function as mononuclear Fe(2+)-metalloproteases under physiological conditions, and the catalytically relevant metal-binding site has been assigned to the histidine-containing high-affinity site.</text>
</comment>
<evidence type="ECO:0000256" key="9">
    <source>
        <dbReference type="SAM" id="SignalP"/>
    </source>
</evidence>
<dbReference type="PANTHER" id="PTHR43330">
    <property type="entry name" value="METHIONINE AMINOPEPTIDASE"/>
    <property type="match status" value="1"/>
</dbReference>
<keyword evidence="13" id="KW-1185">Reference proteome</keyword>